<dbReference type="VEuPathDB" id="CryptoDB:Cvel_12021"/>
<feature type="region of interest" description="Disordered" evidence="1">
    <location>
        <begin position="47"/>
        <end position="72"/>
    </location>
</feature>
<name>A0A0G4I8S3_9ALVE</name>
<dbReference type="EMBL" id="CDMZ01005702">
    <property type="protein sequence ID" value="CEM53514.1"/>
    <property type="molecule type" value="Genomic_DNA"/>
</dbReference>
<dbReference type="AlphaFoldDB" id="A0A0G4I8S3"/>
<sequence length="72" mass="8290">MSRNMLEQHTAKQFFEALAGGDGDVDRQREFVNHSAVLRQLCEDRESHGSVWLGRDRPVPPDDRRLPSQLCK</sequence>
<protein>
    <submittedName>
        <fullName evidence="2">Uncharacterized protein</fullName>
    </submittedName>
</protein>
<gene>
    <name evidence="2" type="ORF">Cvel_12021</name>
</gene>
<proteinExistence type="predicted"/>
<accession>A0A0G4I8S3</accession>
<evidence type="ECO:0000256" key="1">
    <source>
        <dbReference type="SAM" id="MobiDB-lite"/>
    </source>
</evidence>
<feature type="compositionally biased region" description="Basic and acidic residues" evidence="1">
    <location>
        <begin position="47"/>
        <end position="66"/>
    </location>
</feature>
<reference evidence="2" key="1">
    <citation type="submission" date="2014-11" db="EMBL/GenBank/DDBJ databases">
        <authorList>
            <person name="Otto D Thomas"/>
            <person name="Naeem Raeece"/>
        </authorList>
    </citation>
    <scope>NUCLEOTIDE SEQUENCE</scope>
</reference>
<evidence type="ECO:0000313" key="2">
    <source>
        <dbReference type="EMBL" id="CEM53514.1"/>
    </source>
</evidence>
<organism evidence="2">
    <name type="scientific">Chromera velia CCMP2878</name>
    <dbReference type="NCBI Taxonomy" id="1169474"/>
    <lineage>
        <taxon>Eukaryota</taxon>
        <taxon>Sar</taxon>
        <taxon>Alveolata</taxon>
        <taxon>Colpodellida</taxon>
        <taxon>Chromeraceae</taxon>
        <taxon>Chromera</taxon>
    </lineage>
</organism>